<protein>
    <submittedName>
        <fullName evidence="6">LCP family protein</fullName>
    </submittedName>
</protein>
<accession>A0ABT0UP11</accession>
<evidence type="ECO:0000256" key="1">
    <source>
        <dbReference type="ARBA" id="ARBA00006068"/>
    </source>
</evidence>
<evidence type="ECO:0000259" key="4">
    <source>
        <dbReference type="Pfam" id="PF03816"/>
    </source>
</evidence>
<keyword evidence="3" id="KW-0812">Transmembrane</keyword>
<feature type="compositionally biased region" description="Basic and acidic residues" evidence="2">
    <location>
        <begin position="32"/>
        <end position="59"/>
    </location>
</feature>
<evidence type="ECO:0000313" key="6">
    <source>
        <dbReference type="EMBL" id="MCM2390077.1"/>
    </source>
</evidence>
<dbReference type="InterPro" id="IPR004474">
    <property type="entry name" value="LytR_CpsA_psr"/>
</dbReference>
<dbReference type="EMBL" id="JAMQAW010000023">
    <property type="protein sequence ID" value="MCM2390077.1"/>
    <property type="molecule type" value="Genomic_DNA"/>
</dbReference>
<dbReference type="PANTHER" id="PTHR33392:SF6">
    <property type="entry name" value="POLYISOPRENYL-TEICHOIC ACID--PEPTIDOGLYCAN TEICHOIC ACID TRANSFERASE TAGU"/>
    <property type="match status" value="1"/>
</dbReference>
<proteinExistence type="inferred from homology"/>
<dbReference type="InterPro" id="IPR027381">
    <property type="entry name" value="LytR/CpsA/Psr_C"/>
</dbReference>
<comment type="similarity">
    <text evidence="1">Belongs to the LytR/CpsA/Psr (LCP) family.</text>
</comment>
<feature type="domain" description="LytR/CpsA/Psr regulator C-terminal" evidence="5">
    <location>
        <begin position="446"/>
        <end position="537"/>
    </location>
</feature>
<dbReference type="NCBIfam" id="TIGR00350">
    <property type="entry name" value="lytR_cpsA_psr"/>
    <property type="match status" value="1"/>
</dbReference>
<feature type="region of interest" description="Disordered" evidence="2">
    <location>
        <begin position="540"/>
        <end position="566"/>
    </location>
</feature>
<feature type="compositionally biased region" description="Basic and acidic residues" evidence="2">
    <location>
        <begin position="557"/>
        <end position="566"/>
    </location>
</feature>
<comment type="caution">
    <text evidence="6">The sequence shown here is derived from an EMBL/GenBank/DDBJ whole genome shotgun (WGS) entry which is preliminary data.</text>
</comment>
<evidence type="ECO:0000259" key="5">
    <source>
        <dbReference type="Pfam" id="PF13399"/>
    </source>
</evidence>
<keyword evidence="3" id="KW-1133">Transmembrane helix</keyword>
<gene>
    <name evidence="6" type="ORF">NBG84_17560</name>
</gene>
<dbReference type="Gene3D" id="3.40.630.190">
    <property type="entry name" value="LCP protein"/>
    <property type="match status" value="1"/>
</dbReference>
<keyword evidence="3" id="KW-0472">Membrane</keyword>
<feature type="region of interest" description="Disordered" evidence="2">
    <location>
        <begin position="1"/>
        <end position="79"/>
    </location>
</feature>
<dbReference type="Proteomes" id="UP001431429">
    <property type="component" value="Unassembled WGS sequence"/>
</dbReference>
<sequence length="579" mass="62443">MRQERVRGKGTRGSVPHARDRGWDDSLYAEDGTPRDSKGRARLVLDDERGNGRGRDPEGSGKGSRRSRGGGAAAGRRGNGGKRRILRWVAAVLSLLILGTAAAGFLYYQHLNGRLKKDDLTLGGKMPEHKANAAGQTPLNILLIGSDARDTAANKKLGGAKETFDSQPLADVQMLVHLSADRSNISMITMPRDTLVKMPQCTDPDTQKPYPATGLKAANESLARGGPGCTVATWHELTGITIDHFMMIDFAGVVSMADAIGGVPVCVEQNIRSRNSRGQGSGLTLKAGTHPVKGEQALQWLRTRYGFEDGTDLARGRAQHMYMTSMVRELRRNAKLTDPNKLRKLAEAAIDALTVDKGIDSVKKLYDIGNELKTTPTSRITMAKVPTQYSQKPGLTSKVEPIPGEAEQLFRLIREDIPLDGKGTPKPKPTPVVPVSNDPAAAPGEMAVRVQNGTGTETQAPKQGRAAEVSTLLRDKGYTRAYTDKTRNPQAKTVIRYSGPELEGDAQAVAKAMGIPVTSVKKSTAVTGVTVIVGADWREGHSYPKKKDAPKDNTTPEEAKALRGDDETACMKVQPGYTW</sequence>
<feature type="compositionally biased region" description="Basic and acidic residues" evidence="2">
    <location>
        <begin position="540"/>
        <end position="551"/>
    </location>
</feature>
<dbReference type="RefSeq" id="WP_250920420.1">
    <property type="nucleotide sequence ID" value="NZ_JAMQAW010000023.1"/>
</dbReference>
<organism evidence="6 7">
    <name type="scientific">Streptomyces albipurpureus</name>
    <dbReference type="NCBI Taxonomy" id="2897419"/>
    <lineage>
        <taxon>Bacteria</taxon>
        <taxon>Bacillati</taxon>
        <taxon>Actinomycetota</taxon>
        <taxon>Actinomycetes</taxon>
        <taxon>Kitasatosporales</taxon>
        <taxon>Streptomycetaceae</taxon>
        <taxon>Streptomyces</taxon>
    </lineage>
</organism>
<dbReference type="InterPro" id="IPR050922">
    <property type="entry name" value="LytR/CpsA/Psr_CW_biosynth"/>
</dbReference>
<evidence type="ECO:0000313" key="7">
    <source>
        <dbReference type="Proteomes" id="UP001431429"/>
    </source>
</evidence>
<evidence type="ECO:0000256" key="2">
    <source>
        <dbReference type="SAM" id="MobiDB-lite"/>
    </source>
</evidence>
<dbReference type="PANTHER" id="PTHR33392">
    <property type="entry name" value="POLYISOPRENYL-TEICHOIC ACID--PEPTIDOGLYCAN TEICHOIC ACID TRANSFERASE TAGU"/>
    <property type="match status" value="1"/>
</dbReference>
<dbReference type="Pfam" id="PF13399">
    <property type="entry name" value="LytR_C"/>
    <property type="match status" value="1"/>
</dbReference>
<feature type="transmembrane region" description="Helical" evidence="3">
    <location>
        <begin position="85"/>
        <end position="108"/>
    </location>
</feature>
<feature type="domain" description="Cell envelope-related transcriptional attenuator" evidence="4">
    <location>
        <begin position="170"/>
        <end position="330"/>
    </location>
</feature>
<evidence type="ECO:0000256" key="3">
    <source>
        <dbReference type="SAM" id="Phobius"/>
    </source>
</evidence>
<dbReference type="Pfam" id="PF03816">
    <property type="entry name" value="LytR_cpsA_psr"/>
    <property type="match status" value="1"/>
</dbReference>
<reference evidence="6" key="1">
    <citation type="submission" date="2022-06" db="EMBL/GenBank/DDBJ databases">
        <title>Genome public.</title>
        <authorList>
            <person name="Sun Q."/>
        </authorList>
    </citation>
    <scope>NUCLEOTIDE SEQUENCE</scope>
    <source>
        <strain evidence="6">CWNU-1</strain>
    </source>
</reference>
<keyword evidence="7" id="KW-1185">Reference proteome</keyword>
<name>A0ABT0UP11_9ACTN</name>
<dbReference type="Gene3D" id="3.30.70.2390">
    <property type="match status" value="1"/>
</dbReference>